<reference evidence="5 6" key="1">
    <citation type="submission" date="2011-04" db="EMBL/GenBank/DDBJ databases">
        <title>The Genome Sequence of Clostridium citroniae WAL-19142.</title>
        <authorList>
            <consortium name="The Broad Institute Genome Sequencing Platform"/>
            <person name="Earl A."/>
            <person name="Ward D."/>
            <person name="Feldgarden M."/>
            <person name="Gevers D."/>
            <person name="Warren Y.A."/>
            <person name="Tyrrell K.L."/>
            <person name="Citron D.M."/>
            <person name="Goldstein E.J."/>
            <person name="Daigneault M."/>
            <person name="Allen-Vercoe E."/>
            <person name="Young S.K."/>
            <person name="Zeng Q."/>
            <person name="Gargeya S."/>
            <person name="Fitzgerald M."/>
            <person name="Haas B."/>
            <person name="Abouelleil A."/>
            <person name="Alvarado L."/>
            <person name="Arachchi H.M."/>
            <person name="Berlin A."/>
            <person name="Brown A."/>
            <person name="Chapman S.B."/>
            <person name="Chen Z."/>
            <person name="Dunbar C."/>
            <person name="Freedman E."/>
            <person name="Gearin G."/>
            <person name="Gellesch M."/>
            <person name="Goldberg J."/>
            <person name="Griggs A."/>
            <person name="Gujja S."/>
            <person name="Heilman E.R."/>
            <person name="Heiman D."/>
            <person name="Howarth C."/>
            <person name="Larson L."/>
            <person name="Lui A."/>
            <person name="MacDonald P.J."/>
            <person name="Mehta T."/>
            <person name="Montmayeur A."/>
            <person name="Murphy C."/>
            <person name="Neiman D."/>
            <person name="Pearson M."/>
            <person name="Priest M."/>
            <person name="Roberts A."/>
            <person name="Saif S."/>
            <person name="Shea T."/>
            <person name="Shenoy N."/>
            <person name="Sisk P."/>
            <person name="Stolte C."/>
            <person name="Sykes S."/>
            <person name="White J."/>
            <person name="Yandava C."/>
            <person name="Wortman J."/>
            <person name="Nusbaum C."/>
            <person name="Birren B."/>
        </authorList>
    </citation>
    <scope>NUCLEOTIDE SEQUENCE [LARGE SCALE GENOMIC DNA]</scope>
    <source>
        <strain evidence="5 6">WAL-19142</strain>
    </source>
</reference>
<dbReference type="GeneID" id="93162897"/>
<dbReference type="Pfam" id="PF00106">
    <property type="entry name" value="adh_short"/>
    <property type="match status" value="1"/>
</dbReference>
<evidence type="ECO:0000256" key="3">
    <source>
        <dbReference type="RuleBase" id="RU000363"/>
    </source>
</evidence>
<name>A0A0J9BEN3_9FIRM</name>
<dbReference type="Proteomes" id="UP000037392">
    <property type="component" value="Unassembled WGS sequence"/>
</dbReference>
<accession>A0A0J9BEN3</accession>
<dbReference type="RefSeq" id="WP_007861801.1">
    <property type="nucleotide sequence ID" value="NZ_KQ235875.1"/>
</dbReference>
<dbReference type="Pfam" id="PF13561">
    <property type="entry name" value="adh_short_C2"/>
    <property type="match status" value="1"/>
</dbReference>
<evidence type="ECO:0008006" key="7">
    <source>
        <dbReference type="Google" id="ProtNLM"/>
    </source>
</evidence>
<dbReference type="OrthoDB" id="9803333at2"/>
<evidence type="ECO:0000313" key="5">
    <source>
        <dbReference type="EMBL" id="KMW11057.1"/>
    </source>
</evidence>
<dbReference type="Gene3D" id="3.40.50.720">
    <property type="entry name" value="NAD(P)-binding Rossmann-like Domain"/>
    <property type="match status" value="1"/>
</dbReference>
<dbReference type="PROSITE" id="PS00061">
    <property type="entry name" value="ADH_SHORT"/>
    <property type="match status" value="1"/>
</dbReference>
<sequence length="297" mass="31984">MGQVVVITGAGGGLGSVFAVELAKDGKLIAVLDYDMEAAQRVAAKIREQGGTAAAVRCNVVDKNSMEQARREVREKLGKCNVLINCAGIQDPLAKTTVEAYRQGEEMDTQVSKADPDSPDSRGAARELLGKSRTLFNIDAEKMMGVMNVNWLGTVIASQVFAVDLVGVEGNSIINITSMAAYDALSMVPAYASSKAAVDMFTRWLSNYLSNEFGKVRVNAVAPGYFLTPLNHDMYVNPDGTYTQRYYNVIHRTPMGRLGDSRELVGALRFFADPDMSGYITGQVIAVDGGFLSCPGI</sequence>
<organism evidence="5 6">
    <name type="scientific">[Clostridium] citroniae WAL-19142</name>
    <dbReference type="NCBI Taxonomy" id="742734"/>
    <lineage>
        <taxon>Bacteria</taxon>
        <taxon>Bacillati</taxon>
        <taxon>Bacillota</taxon>
        <taxon>Clostridia</taxon>
        <taxon>Lachnospirales</taxon>
        <taxon>Lachnospiraceae</taxon>
        <taxon>Enterocloster</taxon>
    </lineage>
</organism>
<dbReference type="SUPFAM" id="SSF51735">
    <property type="entry name" value="NAD(P)-binding Rossmann-fold domains"/>
    <property type="match status" value="1"/>
</dbReference>
<evidence type="ECO:0000256" key="2">
    <source>
        <dbReference type="ARBA" id="ARBA00023002"/>
    </source>
</evidence>
<dbReference type="PRINTS" id="PR00081">
    <property type="entry name" value="GDHRDH"/>
</dbReference>
<gene>
    <name evidence="5" type="ORF">HMPREF9470_00344</name>
</gene>
<keyword evidence="2" id="KW-0560">Oxidoreductase</keyword>
<dbReference type="PRINTS" id="PR00080">
    <property type="entry name" value="SDRFAMILY"/>
</dbReference>
<dbReference type="InterPro" id="IPR020904">
    <property type="entry name" value="Sc_DH/Rdtase_CS"/>
</dbReference>
<dbReference type="InterPro" id="IPR002347">
    <property type="entry name" value="SDR_fam"/>
</dbReference>
<dbReference type="PATRIC" id="fig|742734.4.peg.368"/>
<dbReference type="InterPro" id="IPR036291">
    <property type="entry name" value="NAD(P)-bd_dom_sf"/>
</dbReference>
<proteinExistence type="inferred from homology"/>
<feature type="region of interest" description="Disordered" evidence="4">
    <location>
        <begin position="104"/>
        <end position="124"/>
    </location>
</feature>
<dbReference type="GO" id="GO:0016616">
    <property type="term" value="F:oxidoreductase activity, acting on the CH-OH group of donors, NAD or NADP as acceptor"/>
    <property type="evidence" value="ECO:0007669"/>
    <property type="project" value="TreeGrafter"/>
</dbReference>
<dbReference type="AlphaFoldDB" id="A0A0J9BEN3"/>
<evidence type="ECO:0000256" key="4">
    <source>
        <dbReference type="SAM" id="MobiDB-lite"/>
    </source>
</evidence>
<evidence type="ECO:0000256" key="1">
    <source>
        <dbReference type="ARBA" id="ARBA00006484"/>
    </source>
</evidence>
<dbReference type="PANTHER" id="PTHR42760:SF115">
    <property type="entry name" value="3-OXOACYL-[ACYL-CARRIER-PROTEIN] REDUCTASE FABG"/>
    <property type="match status" value="1"/>
</dbReference>
<feature type="compositionally biased region" description="Basic and acidic residues" evidence="4">
    <location>
        <begin position="114"/>
        <end position="124"/>
    </location>
</feature>
<protein>
    <recommendedName>
        <fullName evidence="7">D-mannonate oxidoreductase</fullName>
    </recommendedName>
</protein>
<evidence type="ECO:0000313" key="6">
    <source>
        <dbReference type="Proteomes" id="UP000037392"/>
    </source>
</evidence>
<dbReference type="EMBL" id="ADLK01000056">
    <property type="protein sequence ID" value="KMW11057.1"/>
    <property type="molecule type" value="Genomic_DNA"/>
</dbReference>
<comment type="similarity">
    <text evidence="1 3">Belongs to the short-chain dehydrogenases/reductases (SDR) family.</text>
</comment>
<dbReference type="PANTHER" id="PTHR42760">
    <property type="entry name" value="SHORT-CHAIN DEHYDROGENASES/REDUCTASES FAMILY MEMBER"/>
    <property type="match status" value="1"/>
</dbReference>
<comment type="caution">
    <text evidence="5">The sequence shown here is derived from an EMBL/GenBank/DDBJ whole genome shotgun (WGS) entry which is preliminary data.</text>
</comment>